<protein>
    <submittedName>
        <fullName evidence="2">Uncharacterized protein</fullName>
    </submittedName>
</protein>
<dbReference type="EMBL" id="VSWC01000002">
    <property type="protein sequence ID" value="KAA1117297.1"/>
    <property type="molecule type" value="Genomic_DNA"/>
</dbReference>
<organism evidence="2 3">
    <name type="scientific">Puccinia graminis f. sp. tritici</name>
    <dbReference type="NCBI Taxonomy" id="56615"/>
    <lineage>
        <taxon>Eukaryota</taxon>
        <taxon>Fungi</taxon>
        <taxon>Dikarya</taxon>
        <taxon>Basidiomycota</taxon>
        <taxon>Pucciniomycotina</taxon>
        <taxon>Pucciniomycetes</taxon>
        <taxon>Pucciniales</taxon>
        <taxon>Pucciniaceae</taxon>
        <taxon>Puccinia</taxon>
    </lineage>
</organism>
<reference evidence="2 3" key="1">
    <citation type="submission" date="2019-05" db="EMBL/GenBank/DDBJ databases">
        <title>Emergence of the Ug99 lineage of the wheat stem rust pathogen through somatic hybridization.</title>
        <authorList>
            <person name="Li F."/>
            <person name="Upadhyaya N.M."/>
            <person name="Sperschneider J."/>
            <person name="Matny O."/>
            <person name="Nguyen-Phuc H."/>
            <person name="Mago R."/>
            <person name="Raley C."/>
            <person name="Miller M.E."/>
            <person name="Silverstein K.A.T."/>
            <person name="Henningsen E."/>
            <person name="Hirsch C.D."/>
            <person name="Visser B."/>
            <person name="Pretorius Z.A."/>
            <person name="Steffenson B.J."/>
            <person name="Schwessinger B."/>
            <person name="Dodds P.N."/>
            <person name="Figueroa M."/>
        </authorList>
    </citation>
    <scope>NUCLEOTIDE SEQUENCE [LARGE SCALE GENOMIC DNA]</scope>
    <source>
        <strain evidence="2">21-0</strain>
    </source>
</reference>
<comment type="caution">
    <text evidence="2">The sequence shown here is derived from an EMBL/GenBank/DDBJ whole genome shotgun (WGS) entry which is preliminary data.</text>
</comment>
<name>A0A5B0QVH8_PUCGR</name>
<evidence type="ECO:0000313" key="2">
    <source>
        <dbReference type="EMBL" id="KAA1117297.1"/>
    </source>
</evidence>
<gene>
    <name evidence="2" type="ORF">PGT21_002784</name>
</gene>
<feature type="compositionally biased region" description="Polar residues" evidence="1">
    <location>
        <begin position="8"/>
        <end position="17"/>
    </location>
</feature>
<dbReference type="AlphaFoldDB" id="A0A5B0QVH8"/>
<feature type="compositionally biased region" description="Low complexity" evidence="1">
    <location>
        <begin position="26"/>
        <end position="47"/>
    </location>
</feature>
<accession>A0A5B0QVH8</accession>
<dbReference type="Proteomes" id="UP000324748">
    <property type="component" value="Unassembled WGS sequence"/>
</dbReference>
<keyword evidence="3" id="KW-1185">Reference proteome</keyword>
<proteinExistence type="predicted"/>
<evidence type="ECO:0000313" key="3">
    <source>
        <dbReference type="Proteomes" id="UP000324748"/>
    </source>
</evidence>
<sequence>MRHIALLPSQSSHSIRITTKRRPRRSPNTQSTSGSSPTPSPTASCTPPNHPPPYPAAGQRTGCCRHTRPQTQPSAS</sequence>
<evidence type="ECO:0000256" key="1">
    <source>
        <dbReference type="SAM" id="MobiDB-lite"/>
    </source>
</evidence>
<feature type="region of interest" description="Disordered" evidence="1">
    <location>
        <begin position="1"/>
        <end position="76"/>
    </location>
</feature>